<proteinExistence type="predicted"/>
<gene>
    <name evidence="1" type="ORF">RW010310_074</name>
</gene>
<keyword evidence="2" id="KW-1185">Reference proteome</keyword>
<accession>A0A1D7SQ21</accession>
<evidence type="ECO:0000313" key="1">
    <source>
        <dbReference type="EMBL" id="AOO15775.1"/>
    </source>
</evidence>
<dbReference type="Proteomes" id="UP000226226">
    <property type="component" value="Segment"/>
</dbReference>
<name>A0A1D7SQ21_9CAUD</name>
<evidence type="ECO:0000313" key="2">
    <source>
        <dbReference type="Proteomes" id="UP000226226"/>
    </source>
</evidence>
<protein>
    <submittedName>
        <fullName evidence="1">Uncharacterized protein</fullName>
    </submittedName>
</protein>
<sequence length="72" mass="8335">MIIKVSRSTRKKNTIETFVSFPSNTSFQTAYRLLGNRSNGINIKRATISQVTQNQVTKHIKYYDFATHQVVR</sequence>
<dbReference type="EMBL" id="KX349310">
    <property type="protein sequence ID" value="AOO15775.1"/>
    <property type="molecule type" value="Genomic_DNA"/>
</dbReference>
<reference evidence="1 2" key="1">
    <citation type="journal article" date="2016" name="Environ. Microbiol.">
        <title>Genomic diversification of marine cyanophages into stable ecotypes.</title>
        <authorList>
            <person name="Marston M.F."/>
            <person name="Martiny J.B."/>
        </authorList>
    </citation>
    <scope>NUCLEOTIDE SEQUENCE [LARGE SCALE GENOMIC DNA]</scope>
    <source>
        <strain evidence="1">RW_01_0310</strain>
    </source>
</reference>
<organism evidence="1 2">
    <name type="scientific">Cyanophage S-RIM12 isolate RW_01_0310</name>
    <dbReference type="NCBI Taxonomy" id="2790347"/>
    <lineage>
        <taxon>Viruses</taxon>
        <taxon>Duplodnaviria</taxon>
        <taxon>Heunggongvirae</taxon>
        <taxon>Uroviricota</taxon>
        <taxon>Caudoviricetes</taxon>
        <taxon>Pantevenvirales</taxon>
        <taxon>Kyanoviridae</taxon>
        <taxon>Brizovirus</taxon>
        <taxon>Brizovirus rhodeisland01</taxon>
    </lineage>
</organism>